<feature type="domain" description="FAD dependent oxidoreductase" evidence="7">
    <location>
        <begin position="11"/>
        <end position="391"/>
    </location>
</feature>
<dbReference type="EMBL" id="LKEA01000017">
    <property type="protein sequence ID" value="ROW02403.1"/>
    <property type="molecule type" value="Genomic_DNA"/>
</dbReference>
<keyword evidence="3" id="KW-0285">Flavoprotein</keyword>
<evidence type="ECO:0000259" key="7">
    <source>
        <dbReference type="Pfam" id="PF01266"/>
    </source>
</evidence>
<dbReference type="Pfam" id="PF01266">
    <property type="entry name" value="DAO"/>
    <property type="match status" value="1"/>
</dbReference>
<accession>A0A423WG72</accession>
<keyword evidence="4" id="KW-0274">FAD</keyword>
<dbReference type="GO" id="GO:0050660">
    <property type="term" value="F:flavin adenine dinucleotide binding"/>
    <property type="evidence" value="ECO:0007669"/>
    <property type="project" value="InterPro"/>
</dbReference>
<dbReference type="InterPro" id="IPR006076">
    <property type="entry name" value="FAD-dep_OxRdtase"/>
</dbReference>
<dbReference type="InterPro" id="IPR045170">
    <property type="entry name" value="MTOX"/>
</dbReference>
<evidence type="ECO:0000256" key="2">
    <source>
        <dbReference type="ARBA" id="ARBA00010989"/>
    </source>
</evidence>
<dbReference type="STRING" id="356882.A0A423WG72"/>
<evidence type="ECO:0000256" key="1">
    <source>
        <dbReference type="ARBA" id="ARBA00001974"/>
    </source>
</evidence>
<reference evidence="8 9" key="1">
    <citation type="submission" date="2015-09" db="EMBL/GenBank/DDBJ databases">
        <title>Host preference determinants of Valsa canker pathogens revealed by comparative genomics.</title>
        <authorList>
            <person name="Yin Z."/>
            <person name="Huang L."/>
        </authorList>
    </citation>
    <scope>NUCLEOTIDE SEQUENCE [LARGE SCALE GENOMIC DNA]</scope>
    <source>
        <strain evidence="8 9">03-1</strain>
    </source>
</reference>
<keyword evidence="6" id="KW-1133">Transmembrane helix</keyword>
<dbReference type="AlphaFoldDB" id="A0A423WG72"/>
<dbReference type="Gene3D" id="3.50.50.60">
    <property type="entry name" value="FAD/NAD(P)-binding domain"/>
    <property type="match status" value="1"/>
</dbReference>
<comment type="cofactor">
    <cofactor evidence="1">
        <name>FAD</name>
        <dbReference type="ChEBI" id="CHEBI:57692"/>
    </cofactor>
</comment>
<dbReference type="GO" id="GO:0008115">
    <property type="term" value="F:sarcosine oxidase activity"/>
    <property type="evidence" value="ECO:0007669"/>
    <property type="project" value="TreeGrafter"/>
</dbReference>
<sequence length="445" mass="48856">MESMNPSKDDRIAIVGASVLGISTALHLAARGYKNIAIFDKRSQSDLTAAPSNQASPYAAVRCSPVDQPEYRNLSLEAITGWKAWNDELWRGKTVPPGMSPEHRVFVNNGFFSLFDGDAIPEAELSRVRDMEQKGMGLALLLSTDLDHVDSANSRMFNIDPVRREERNEANVGVMDTLGGTLIIEKACRFVLHKAQTQGVKFVLDPEKGAVEDIVYQEPGKDGLKDVKGVRTRDGKTHHVDFVVWACEPGNSIPSFSDTTITKPLVFTAAARVSEGGDLWDHLAPDNFPSWEHKLPQHQGAVIFGFPRDDDGQMIVVIRATAESNVVKNGGKDVALDCIKNFLAKFLPELKEEGANIEELSTNSPGKVYAEYRIIDRVPGVRNLILAADGRHAGEEVMFLPSIGSPVVDIMEGGKPAVTAWQWKSKSTSEPTINEGDKRLRKAKL</sequence>
<evidence type="ECO:0000256" key="3">
    <source>
        <dbReference type="ARBA" id="ARBA00022630"/>
    </source>
</evidence>
<dbReference type="Proteomes" id="UP000283895">
    <property type="component" value="Unassembled WGS sequence"/>
</dbReference>
<evidence type="ECO:0000256" key="5">
    <source>
        <dbReference type="ARBA" id="ARBA00023002"/>
    </source>
</evidence>
<evidence type="ECO:0000256" key="6">
    <source>
        <dbReference type="SAM" id="Phobius"/>
    </source>
</evidence>
<dbReference type="OrthoDB" id="2219495at2759"/>
<proteinExistence type="inferred from homology"/>
<organism evidence="8 9">
    <name type="scientific">Cytospora schulzeri</name>
    <dbReference type="NCBI Taxonomy" id="448051"/>
    <lineage>
        <taxon>Eukaryota</taxon>
        <taxon>Fungi</taxon>
        <taxon>Dikarya</taxon>
        <taxon>Ascomycota</taxon>
        <taxon>Pezizomycotina</taxon>
        <taxon>Sordariomycetes</taxon>
        <taxon>Sordariomycetidae</taxon>
        <taxon>Diaporthales</taxon>
        <taxon>Cytosporaceae</taxon>
        <taxon>Cytospora</taxon>
    </lineage>
</organism>
<dbReference type="PANTHER" id="PTHR10961">
    <property type="entry name" value="PEROXISOMAL SARCOSINE OXIDASE"/>
    <property type="match status" value="1"/>
</dbReference>
<dbReference type="PANTHER" id="PTHR10961:SF15">
    <property type="entry name" value="FAD DEPENDENT OXIDOREDUCTASE DOMAIN-CONTAINING PROTEIN"/>
    <property type="match status" value="1"/>
</dbReference>
<keyword evidence="6" id="KW-0812">Transmembrane</keyword>
<keyword evidence="6" id="KW-0472">Membrane</keyword>
<keyword evidence="5" id="KW-0560">Oxidoreductase</keyword>
<keyword evidence="9" id="KW-1185">Reference proteome</keyword>
<protein>
    <recommendedName>
        <fullName evidence="7">FAD dependent oxidoreductase domain-containing protein</fullName>
    </recommendedName>
</protein>
<evidence type="ECO:0000256" key="4">
    <source>
        <dbReference type="ARBA" id="ARBA00022827"/>
    </source>
</evidence>
<gene>
    <name evidence="8" type="ORF">VMCG_06075</name>
</gene>
<dbReference type="InterPro" id="IPR036188">
    <property type="entry name" value="FAD/NAD-bd_sf"/>
</dbReference>
<name>A0A423WG72_9PEZI</name>
<comment type="similarity">
    <text evidence="2">Belongs to the MSOX/MTOX family.</text>
</comment>
<evidence type="ECO:0000313" key="9">
    <source>
        <dbReference type="Proteomes" id="UP000283895"/>
    </source>
</evidence>
<comment type="caution">
    <text evidence="8">The sequence shown here is derived from an EMBL/GenBank/DDBJ whole genome shotgun (WGS) entry which is preliminary data.</text>
</comment>
<dbReference type="Gene3D" id="3.30.9.10">
    <property type="entry name" value="D-Amino Acid Oxidase, subunit A, domain 2"/>
    <property type="match status" value="1"/>
</dbReference>
<dbReference type="SUPFAM" id="SSF51905">
    <property type="entry name" value="FAD/NAD(P)-binding domain"/>
    <property type="match status" value="1"/>
</dbReference>
<evidence type="ECO:0000313" key="8">
    <source>
        <dbReference type="EMBL" id="ROW02403.1"/>
    </source>
</evidence>
<feature type="transmembrane region" description="Helical" evidence="6">
    <location>
        <begin position="12"/>
        <end position="30"/>
    </location>
</feature>